<accession>D5BLL6</accession>
<sequence>MSSVILYSNQNLGTMKKLIFSLATIAALTACKNNKSDAEPGEMIPAEESTALNDDMNEQEEANINIEPVSHATAVINWDDAVFYTDPVGGAELFTEMDKPNFILITDIHGDHMNAETLEGLELGDTKIIVPQAVKEQLPETLQANLMVMANGDRMQLEGFTIEALPMYNLPEVDDAMHIKGRGNGYVLEKNGKRLYISGDTEDIPEMRNLKNIDAALVCMNLPYTMPVDQAAEGVLAFAPKKVYPYHYRGKDGLADVEKFKSLVQEKNDSIEVILLDWYPEM</sequence>
<dbReference type="InterPro" id="IPR001279">
    <property type="entry name" value="Metallo-B-lactamas"/>
</dbReference>
<evidence type="ECO:0000259" key="1">
    <source>
        <dbReference type="Pfam" id="PF12706"/>
    </source>
</evidence>
<dbReference type="KEGG" id="zpr:ZPR_1647"/>
<keyword evidence="3" id="KW-1185">Reference proteome</keyword>
<dbReference type="InterPro" id="IPR050114">
    <property type="entry name" value="UPF0173_UPF0282_UlaG_hydrolase"/>
</dbReference>
<dbReference type="STRING" id="655815.ZPR_1647"/>
<dbReference type="Proteomes" id="UP000001654">
    <property type="component" value="Chromosome"/>
</dbReference>
<gene>
    <name evidence="2" type="ordered locus">ZPR_1647</name>
</gene>
<dbReference type="EMBL" id="CP001650">
    <property type="protein sequence ID" value="ADF51982.1"/>
    <property type="molecule type" value="Genomic_DNA"/>
</dbReference>
<dbReference type="eggNOG" id="COG2220">
    <property type="taxonomic scope" value="Bacteria"/>
</dbReference>
<proteinExistence type="predicted"/>
<reference evidence="2 3" key="1">
    <citation type="journal article" date="2010" name="BMC Genomics">
        <title>The complete genome of Zunongwangia profunda SM-A87 reveals its adaptation to the deep-sea environment and ecological role in sedimentary organic nitrogen degradation.</title>
        <authorList>
            <person name="Qin Q.L."/>
            <person name="Zhang X.Y."/>
            <person name="Wang X.M."/>
            <person name="Liu G.M."/>
            <person name="Chen X.L."/>
            <person name="Xie B.B."/>
            <person name="Dang H.Y."/>
            <person name="Zhou B.C."/>
            <person name="Yu J."/>
            <person name="Zhang Y.Z."/>
        </authorList>
    </citation>
    <scope>NUCLEOTIDE SEQUENCE [LARGE SCALE GENOMIC DNA]</scope>
    <source>
        <strain evidence="3">DSM 18752 / CCTCC AB 206139 / SM-A87</strain>
    </source>
</reference>
<dbReference type="PANTHER" id="PTHR43546">
    <property type="entry name" value="UPF0173 METAL-DEPENDENT HYDROLASE MJ1163-RELATED"/>
    <property type="match status" value="1"/>
</dbReference>
<evidence type="ECO:0000313" key="2">
    <source>
        <dbReference type="EMBL" id="ADF51982.1"/>
    </source>
</evidence>
<organism evidence="2 3">
    <name type="scientific">Zunongwangia profunda (strain DSM 18752 / CCTCC AB 206139 / SM-A87)</name>
    <name type="common">Wangia profunda</name>
    <dbReference type="NCBI Taxonomy" id="655815"/>
    <lineage>
        <taxon>Bacteria</taxon>
        <taxon>Pseudomonadati</taxon>
        <taxon>Bacteroidota</taxon>
        <taxon>Flavobacteriia</taxon>
        <taxon>Flavobacteriales</taxon>
        <taxon>Flavobacteriaceae</taxon>
        <taxon>Zunongwangia</taxon>
    </lineage>
</organism>
<dbReference type="AlphaFoldDB" id="D5BLL6"/>
<dbReference type="HOGENOM" id="CLU_070010_0_0_10"/>
<evidence type="ECO:0000313" key="3">
    <source>
        <dbReference type="Proteomes" id="UP000001654"/>
    </source>
</evidence>
<dbReference type="Pfam" id="PF12706">
    <property type="entry name" value="Lactamase_B_2"/>
    <property type="match status" value="1"/>
</dbReference>
<dbReference type="PANTHER" id="PTHR43546:SF3">
    <property type="entry name" value="UPF0173 METAL-DEPENDENT HYDROLASE MJ1163"/>
    <property type="match status" value="1"/>
</dbReference>
<dbReference type="InterPro" id="IPR036866">
    <property type="entry name" value="RibonucZ/Hydroxyglut_hydro"/>
</dbReference>
<dbReference type="SUPFAM" id="SSF56281">
    <property type="entry name" value="Metallo-hydrolase/oxidoreductase"/>
    <property type="match status" value="1"/>
</dbReference>
<feature type="domain" description="Metallo-beta-lactamase" evidence="1">
    <location>
        <begin position="96"/>
        <end position="248"/>
    </location>
</feature>
<dbReference type="Gene3D" id="3.60.15.10">
    <property type="entry name" value="Ribonuclease Z/Hydroxyacylglutathione hydrolase-like"/>
    <property type="match status" value="1"/>
</dbReference>
<protein>
    <recommendedName>
        <fullName evidence="1">Metallo-beta-lactamase domain-containing protein</fullName>
    </recommendedName>
</protein>
<name>D5BLL6_ZUNPS</name>